<dbReference type="Gene3D" id="3.40.50.2300">
    <property type="match status" value="2"/>
</dbReference>
<dbReference type="SUPFAM" id="SSF47413">
    <property type="entry name" value="lambda repressor-like DNA-binding domains"/>
    <property type="match status" value="1"/>
</dbReference>
<dbReference type="CDD" id="cd01392">
    <property type="entry name" value="HTH_LacI"/>
    <property type="match status" value="1"/>
</dbReference>
<gene>
    <name evidence="5" type="ORF">ACFFQV_15220</name>
</gene>
<feature type="domain" description="HTH lacI-type" evidence="4">
    <location>
        <begin position="10"/>
        <end position="64"/>
    </location>
</feature>
<comment type="caution">
    <text evidence="5">The sequence shown here is derived from an EMBL/GenBank/DDBJ whole genome shotgun (WGS) entry which is preliminary data.</text>
</comment>
<dbReference type="PROSITE" id="PS50932">
    <property type="entry name" value="HTH_LACI_2"/>
    <property type="match status" value="1"/>
</dbReference>
<dbReference type="Proteomes" id="UP001589667">
    <property type="component" value="Unassembled WGS sequence"/>
</dbReference>
<dbReference type="Gene3D" id="1.10.260.40">
    <property type="entry name" value="lambda repressor-like DNA-binding domains"/>
    <property type="match status" value="1"/>
</dbReference>
<dbReference type="Pfam" id="PF00356">
    <property type="entry name" value="LacI"/>
    <property type="match status" value="1"/>
</dbReference>
<dbReference type="InterPro" id="IPR010982">
    <property type="entry name" value="Lambda_DNA-bd_dom_sf"/>
</dbReference>
<protein>
    <submittedName>
        <fullName evidence="5">LacI family DNA-binding transcriptional regulator</fullName>
    </submittedName>
</protein>
<proteinExistence type="predicted"/>
<dbReference type="SMART" id="SM00354">
    <property type="entry name" value="HTH_LACI"/>
    <property type="match status" value="1"/>
</dbReference>
<reference evidence="5 6" key="1">
    <citation type="submission" date="2024-09" db="EMBL/GenBank/DDBJ databases">
        <authorList>
            <person name="Sun Q."/>
            <person name="Mori K."/>
        </authorList>
    </citation>
    <scope>NUCLEOTIDE SEQUENCE [LARGE SCALE GENOMIC DNA]</scope>
    <source>
        <strain evidence="5 6">JCM 14321</strain>
    </source>
</reference>
<evidence type="ECO:0000256" key="2">
    <source>
        <dbReference type="ARBA" id="ARBA00023125"/>
    </source>
</evidence>
<keyword evidence="1" id="KW-0805">Transcription regulation</keyword>
<evidence type="ECO:0000259" key="4">
    <source>
        <dbReference type="PROSITE" id="PS50932"/>
    </source>
</evidence>
<sequence length="341" mass="35525">MAKDAAGSPPTLEMVARVAGVSRATVSRVVNGSPKVSPDIVEAVNAAVAELHYVPNRAARSLARRSSNAIALVVPEDVTWFFSDPYFATIVKGITSRVDDSEFVLNLLVASTDPHHKTLRYLNSGVVDGAIVISHHVGDAILADSRPAVPLVFGGRPALAAGQDDYFVDVDNRAAAAAGTQYLIDRGHRRIGSISGPVDMPAGIDRLDGYLDAVRGAGLPDELFETADFTAAGATLAARRLLDRVGDDGLDALFVASDLMATGVIGELRERGLRVPDDVAVLGFDDSPAAVSGPVPLTTVAQPSEAAGAAMADVLLRLIAGEAEVPHATILPTELVVRESA</sequence>
<dbReference type="PANTHER" id="PTHR30146:SF109">
    <property type="entry name" value="HTH-TYPE TRANSCRIPTIONAL REGULATOR GALS"/>
    <property type="match status" value="1"/>
</dbReference>
<name>A0ABV5SVH9_9MICO</name>
<dbReference type="PANTHER" id="PTHR30146">
    <property type="entry name" value="LACI-RELATED TRANSCRIPTIONAL REPRESSOR"/>
    <property type="match status" value="1"/>
</dbReference>
<dbReference type="InterPro" id="IPR046335">
    <property type="entry name" value="LacI/GalR-like_sensor"/>
</dbReference>
<evidence type="ECO:0000313" key="5">
    <source>
        <dbReference type="EMBL" id="MFB9643642.1"/>
    </source>
</evidence>
<keyword evidence="3" id="KW-0804">Transcription</keyword>
<dbReference type="Pfam" id="PF13377">
    <property type="entry name" value="Peripla_BP_3"/>
    <property type="match status" value="1"/>
</dbReference>
<accession>A0ABV5SVH9</accession>
<evidence type="ECO:0000256" key="1">
    <source>
        <dbReference type="ARBA" id="ARBA00023015"/>
    </source>
</evidence>
<dbReference type="CDD" id="cd06267">
    <property type="entry name" value="PBP1_LacI_sugar_binding-like"/>
    <property type="match status" value="1"/>
</dbReference>
<dbReference type="RefSeq" id="WP_157425408.1">
    <property type="nucleotide sequence ID" value="NZ_BAAANI010000003.1"/>
</dbReference>
<organism evidence="5 6">
    <name type="scientific">Agromyces lapidis</name>
    <dbReference type="NCBI Taxonomy" id="279574"/>
    <lineage>
        <taxon>Bacteria</taxon>
        <taxon>Bacillati</taxon>
        <taxon>Actinomycetota</taxon>
        <taxon>Actinomycetes</taxon>
        <taxon>Micrococcales</taxon>
        <taxon>Microbacteriaceae</taxon>
        <taxon>Agromyces</taxon>
    </lineage>
</organism>
<dbReference type="InterPro" id="IPR028082">
    <property type="entry name" value="Peripla_BP_I"/>
</dbReference>
<keyword evidence="6" id="KW-1185">Reference proteome</keyword>
<dbReference type="SUPFAM" id="SSF53822">
    <property type="entry name" value="Periplasmic binding protein-like I"/>
    <property type="match status" value="1"/>
</dbReference>
<dbReference type="EMBL" id="JBHMBL010000003">
    <property type="protein sequence ID" value="MFB9643642.1"/>
    <property type="molecule type" value="Genomic_DNA"/>
</dbReference>
<dbReference type="InterPro" id="IPR000843">
    <property type="entry name" value="HTH_LacI"/>
</dbReference>
<keyword evidence="2 5" id="KW-0238">DNA-binding</keyword>
<evidence type="ECO:0000313" key="6">
    <source>
        <dbReference type="Proteomes" id="UP001589667"/>
    </source>
</evidence>
<dbReference type="GO" id="GO:0003677">
    <property type="term" value="F:DNA binding"/>
    <property type="evidence" value="ECO:0007669"/>
    <property type="project" value="UniProtKB-KW"/>
</dbReference>
<evidence type="ECO:0000256" key="3">
    <source>
        <dbReference type="ARBA" id="ARBA00023163"/>
    </source>
</evidence>